<proteinExistence type="predicted"/>
<dbReference type="Pfam" id="PF16201">
    <property type="entry name" value="NopRA1"/>
    <property type="match status" value="1"/>
</dbReference>
<dbReference type="Pfam" id="PF11707">
    <property type="entry name" value="Npa1"/>
    <property type="match status" value="1"/>
</dbReference>
<feature type="region of interest" description="Disordered" evidence="1">
    <location>
        <begin position="1995"/>
        <end position="2018"/>
    </location>
</feature>
<dbReference type="InterPro" id="IPR032436">
    <property type="entry name" value="URB1_C"/>
</dbReference>
<evidence type="ECO:0000259" key="3">
    <source>
        <dbReference type="Pfam" id="PF16201"/>
    </source>
</evidence>
<keyword evidence="6" id="KW-1185">Reference proteome</keyword>
<dbReference type="InterPro" id="IPR059018">
    <property type="entry name" value="HEAT_URB1"/>
</dbReference>
<evidence type="ECO:0000256" key="1">
    <source>
        <dbReference type="SAM" id="MobiDB-lite"/>
    </source>
</evidence>
<gene>
    <name evidence="5" type="ORF">Baya_14749</name>
</gene>
<evidence type="ECO:0000259" key="2">
    <source>
        <dbReference type="Pfam" id="PF11707"/>
    </source>
</evidence>
<dbReference type="GO" id="GO:0005730">
    <property type="term" value="C:nucleolus"/>
    <property type="evidence" value="ECO:0007669"/>
    <property type="project" value="TreeGrafter"/>
</dbReference>
<feature type="domain" description="URB1 N-terminal" evidence="2">
    <location>
        <begin position="74"/>
        <end position="383"/>
    </location>
</feature>
<dbReference type="Pfam" id="PF26140">
    <property type="entry name" value="HEAT_URB1"/>
    <property type="match status" value="1"/>
</dbReference>
<dbReference type="Proteomes" id="UP000319801">
    <property type="component" value="Unassembled WGS sequence"/>
</dbReference>
<feature type="compositionally biased region" description="Polar residues" evidence="1">
    <location>
        <begin position="1833"/>
        <end position="1845"/>
    </location>
</feature>
<dbReference type="PANTHER" id="PTHR13500">
    <property type="entry name" value="NUCLEOLAR PRERIBOSOMAL-ASSOCIATED PROTEIN 1"/>
    <property type="match status" value="1"/>
</dbReference>
<feature type="domain" description="URB1 C-terminal" evidence="3">
    <location>
        <begin position="1519"/>
        <end position="1643"/>
    </location>
</feature>
<comment type="caution">
    <text evidence="5">The sequence shown here is derived from an EMBL/GenBank/DDBJ whole genome shotgun (WGS) entry which is preliminary data.</text>
</comment>
<accession>A0A556VB68</accession>
<dbReference type="EMBL" id="VCAZ01000207">
    <property type="protein sequence ID" value="TTH23517.1"/>
    <property type="molecule type" value="Genomic_DNA"/>
</dbReference>
<feature type="region of interest" description="Disordered" evidence="1">
    <location>
        <begin position="1833"/>
        <end position="1860"/>
    </location>
</feature>
<feature type="compositionally biased region" description="Polar residues" evidence="1">
    <location>
        <begin position="2008"/>
        <end position="2018"/>
    </location>
</feature>
<name>A0A556VB68_BAGYA</name>
<reference evidence="5 6" key="1">
    <citation type="journal article" date="2019" name="Genome Biol. Evol.">
        <title>Whole-Genome Sequencing of the Giant Devil Catfish, Bagarius yarrelli.</title>
        <authorList>
            <person name="Jiang W."/>
            <person name="Lv Y."/>
            <person name="Cheng L."/>
            <person name="Yang K."/>
            <person name="Chao B."/>
            <person name="Wang X."/>
            <person name="Li Y."/>
            <person name="Pan X."/>
            <person name="You X."/>
            <person name="Zhang Y."/>
            <person name="Yang J."/>
            <person name="Li J."/>
            <person name="Zhang X."/>
            <person name="Liu S."/>
            <person name="Sun C."/>
            <person name="Yang J."/>
            <person name="Shi Q."/>
        </authorList>
    </citation>
    <scope>NUCLEOTIDE SEQUENCE [LARGE SCALE GENOMIC DNA]</scope>
    <source>
        <strain evidence="5">JWS20170419001</strain>
        <tissue evidence="5">Muscle</tissue>
    </source>
</reference>
<evidence type="ECO:0000313" key="5">
    <source>
        <dbReference type="EMBL" id="TTH23517.1"/>
    </source>
</evidence>
<protein>
    <submittedName>
        <fullName evidence="5">Nucleolar pre-ribosomal-associated protein 1</fullName>
    </submittedName>
</protein>
<dbReference type="InterPro" id="IPR039844">
    <property type="entry name" value="URB1"/>
</dbReference>
<evidence type="ECO:0000313" key="6">
    <source>
        <dbReference type="Proteomes" id="UP000319801"/>
    </source>
</evidence>
<organism evidence="5 6">
    <name type="scientific">Bagarius yarrelli</name>
    <name type="common">Goonch</name>
    <name type="synonym">Bagrus yarrelli</name>
    <dbReference type="NCBI Taxonomy" id="175774"/>
    <lineage>
        <taxon>Eukaryota</taxon>
        <taxon>Metazoa</taxon>
        <taxon>Chordata</taxon>
        <taxon>Craniata</taxon>
        <taxon>Vertebrata</taxon>
        <taxon>Euteleostomi</taxon>
        <taxon>Actinopterygii</taxon>
        <taxon>Neopterygii</taxon>
        <taxon>Teleostei</taxon>
        <taxon>Ostariophysi</taxon>
        <taxon>Siluriformes</taxon>
        <taxon>Sisoridae</taxon>
        <taxon>Sisorinae</taxon>
        <taxon>Bagarius</taxon>
    </lineage>
</organism>
<evidence type="ECO:0000259" key="4">
    <source>
        <dbReference type="Pfam" id="PF26140"/>
    </source>
</evidence>
<dbReference type="OrthoDB" id="72892at2759"/>
<sequence>MGNKRQKTNVQTLIPQKKLKHNENEFNGTVFKSTLKDPSNAFKALEKFIQIARKLPCDDVYDVVEGYIKISAECAEILALLEGETPSETELMLIFQSLESVLLRTASDLSHFNMVGSSIVRKVVSSHMKLLQSCLYSGNRRFVRQCLCLLTAMVSQGTEAACEIFNSLVFNQSLKRLARMRDKTGRPDVRMSYVQFALSFLLYGDTGTIGNVLDTKDFLLEILNTGLKEDRISTVSLILSTFQSKIVLNNAVSKTQKLRFFTVSTLSQIASLYRWTGTLDVSTDHSVEEGRLVVRESVHSFLLDLCCSRKHGISFHDPSLGTAKRAGNIVLLQFAVSLKQANKDEKVSELLVNMLKCNPDILQRYFIETQLCFTPRMNEVWLDSIALLKRIFQSQPEVSQAFELQEVVPVHRLLSMVLVTSLPSVCNKAFFTQGLNLPLVAGQHATLTVMALILRRAQRNIEHSLKKSAMDSLEKRSINSKAEFVQLYREALSKVLPDIMSIVSKWQSLSKTGKKGGDQNQKLTQLKSLLLQVICLYQKVVPHLVIETRFDFSKLLKGVVSEGGIKEDVPPILQCLVLQLALELPTSKFSWFRFQDVAAPECEGREQSVLCVLLKMFVNNHNPHLRTTTKMLVIKVLKESGAFEHNWTELELWLNQLLHLEPSQQETVIQFLDSVLLKVVLNPCLYMDKVAVMVQEAVCLQVKIRGQDKDTSVPVSHIDDVSDVTEVINEASEKDADNIGCSLTDDIILQMFPFSAAVPAVLEARNKQQAALIDQKSVLCEYVSAVLSKILHTQRDPLALCLILNKYDTELYSSENCSPPHSSISDFRLYYLNWLPHPHQEIKVDPMDLAASPPVLDFSAYLRVCYCEGADSFLQESFWERLDQFTLDLSEFIGAVSQTLLYLNSLVESFCMLPKARTVEVVVCLLKVLHTLFNKLYSTTETPHTPPVPSEEEDFFLDISFTANQEGNRKQVLLDVFRLVFKHPVLQQWFFALEMQSMASHTLEPERMVQLCGPLTQGVVTLLSSCVETLKAFDALEVVSPFLLSVQQVLLSELKQSNRCAGKSAAVEAFLVLYEYMDPSSAGEVLSALLLLPQSDLSPGGDEINLYGRAVVSILTKNISPAWSVNIIQRLSQAHMRSLAALHSSCYNSQLEDICVQVLQREPVCAKLIPTDILLHCLRGSSVELAALLVQNCSTHCLTFELWCLEQTDLLHITAQNSSFLSLLSVYLQKGTTGDPCRSTDIQREVLQMLTKVLLPELSSSVLKLDIDVPLELCVETLSSLIPVGASASDLHQLIQDLPVLLQEPKTGDQRWQLADVITEKLAGTPEQIHWRNSLLTAALRWLSATYKDHKQPLVEREEAMIQRLKTLLISPENITEPDWNSFVKTGLKYRYKDRMFLFTLNSFLELMLKSVLPSKGLLPIETLHMMVTSHSLFLPTMFAPPDDKDSKVKFHKAQKSLGPSLWQQLSSESLLDQLIGDRMLNTVAHFPLHHFLIPQEDEELISTEEQRGRPDELYDPSFLIPLFSYIVRPEEHMYLVVSKFLSGTQYVDLKRVPDFFRLFYSFDLEHKLERSWLLKMLEEGMRDGLCYEICEQQNVFQTLLGFSSSPLSNQPVQIQMLNVLLETARLPKASFDFSKAHGMLTWITQLIESSRSVDRRMLSIVIELLYVLWNSSAVRWSTETPPRCNSLDKPLPFSILNDFLCVLLSLIKHLRSGLDPSELERLLRVLDSVLNHGDSVLNGNGDVNWLRPPTLSCSAVLTLLHCWGNLTSENTLLRRLREIFDTYSIKVYHGTLQEDVQEAIQSQDKHTENHGQCLVKCKTLLLSVLTHWEPQTVSSQKSDQNLNASAEPPPPDHSSHPPAVQMAGLMTATAHTLISWMLHSLSDGAFDECRTFATLKWLEKLIVPHEVIAKSLLKDEAVKVDLLRFYHQTCEFQLQERNLLRLDTLHLFTTIMVKMLTVEKSLHTNVLKVCLLPATDDPVRRDLDWIPGSAAPPVSCTANNQKEKKLSQVQNTDHANL</sequence>
<dbReference type="InterPro" id="IPR021714">
    <property type="entry name" value="URB1_N"/>
</dbReference>
<feature type="domain" description="URB1 central HEAT repeat" evidence="4">
    <location>
        <begin position="605"/>
        <end position="707"/>
    </location>
</feature>
<dbReference type="PANTHER" id="PTHR13500:SF0">
    <property type="entry name" value="NUCLEOLAR PRE-RIBOSOMAL-ASSOCIATED PROTEIN 1"/>
    <property type="match status" value="1"/>
</dbReference>
<dbReference type="GO" id="GO:0000463">
    <property type="term" value="P:maturation of LSU-rRNA from tricistronic rRNA transcript (SSU-rRNA, 5.8S rRNA, LSU-rRNA)"/>
    <property type="evidence" value="ECO:0007669"/>
    <property type="project" value="TreeGrafter"/>
</dbReference>
<dbReference type="GO" id="GO:0000466">
    <property type="term" value="P:maturation of 5.8S rRNA from tricistronic rRNA transcript (SSU-rRNA, 5.8S rRNA, LSU-rRNA)"/>
    <property type="evidence" value="ECO:0007669"/>
    <property type="project" value="TreeGrafter"/>
</dbReference>